<dbReference type="SUPFAM" id="SSF51735">
    <property type="entry name" value="NAD(P)-binding Rossmann-fold domains"/>
    <property type="match status" value="1"/>
</dbReference>
<dbReference type="SUPFAM" id="SSF50129">
    <property type="entry name" value="GroES-like"/>
    <property type="match status" value="1"/>
</dbReference>
<keyword evidence="3" id="KW-1185">Reference proteome</keyword>
<evidence type="ECO:0000259" key="1">
    <source>
        <dbReference type="SMART" id="SM00829"/>
    </source>
</evidence>
<dbReference type="InterPro" id="IPR013149">
    <property type="entry name" value="ADH-like_C"/>
</dbReference>
<gene>
    <name evidence="2" type="ORF">FA13DRAFT_1734832</name>
</gene>
<organism evidence="2 3">
    <name type="scientific">Coprinellus micaceus</name>
    <name type="common">Glistening ink-cap mushroom</name>
    <name type="synonym">Coprinus micaceus</name>
    <dbReference type="NCBI Taxonomy" id="71717"/>
    <lineage>
        <taxon>Eukaryota</taxon>
        <taxon>Fungi</taxon>
        <taxon>Dikarya</taxon>
        <taxon>Basidiomycota</taxon>
        <taxon>Agaricomycotina</taxon>
        <taxon>Agaricomycetes</taxon>
        <taxon>Agaricomycetidae</taxon>
        <taxon>Agaricales</taxon>
        <taxon>Agaricineae</taxon>
        <taxon>Psathyrellaceae</taxon>
        <taxon>Coprinellus</taxon>
    </lineage>
</organism>
<dbReference type="AlphaFoldDB" id="A0A4Y7T5E5"/>
<reference evidence="2 3" key="1">
    <citation type="journal article" date="2019" name="Nat. Ecol. Evol.">
        <title>Megaphylogeny resolves global patterns of mushroom evolution.</title>
        <authorList>
            <person name="Varga T."/>
            <person name="Krizsan K."/>
            <person name="Foldi C."/>
            <person name="Dima B."/>
            <person name="Sanchez-Garcia M."/>
            <person name="Sanchez-Ramirez S."/>
            <person name="Szollosi G.J."/>
            <person name="Szarkandi J.G."/>
            <person name="Papp V."/>
            <person name="Albert L."/>
            <person name="Andreopoulos W."/>
            <person name="Angelini C."/>
            <person name="Antonin V."/>
            <person name="Barry K.W."/>
            <person name="Bougher N.L."/>
            <person name="Buchanan P."/>
            <person name="Buyck B."/>
            <person name="Bense V."/>
            <person name="Catcheside P."/>
            <person name="Chovatia M."/>
            <person name="Cooper J."/>
            <person name="Damon W."/>
            <person name="Desjardin D."/>
            <person name="Finy P."/>
            <person name="Geml J."/>
            <person name="Haridas S."/>
            <person name="Hughes K."/>
            <person name="Justo A."/>
            <person name="Karasinski D."/>
            <person name="Kautmanova I."/>
            <person name="Kiss B."/>
            <person name="Kocsube S."/>
            <person name="Kotiranta H."/>
            <person name="LaButti K.M."/>
            <person name="Lechner B.E."/>
            <person name="Liimatainen K."/>
            <person name="Lipzen A."/>
            <person name="Lukacs Z."/>
            <person name="Mihaltcheva S."/>
            <person name="Morgado L.N."/>
            <person name="Niskanen T."/>
            <person name="Noordeloos M.E."/>
            <person name="Ohm R.A."/>
            <person name="Ortiz-Santana B."/>
            <person name="Ovrebo C."/>
            <person name="Racz N."/>
            <person name="Riley R."/>
            <person name="Savchenko A."/>
            <person name="Shiryaev A."/>
            <person name="Soop K."/>
            <person name="Spirin V."/>
            <person name="Szebenyi C."/>
            <person name="Tomsovsky M."/>
            <person name="Tulloss R.E."/>
            <person name="Uehling J."/>
            <person name="Grigoriev I.V."/>
            <person name="Vagvolgyi C."/>
            <person name="Papp T."/>
            <person name="Martin F.M."/>
            <person name="Miettinen O."/>
            <person name="Hibbett D.S."/>
            <person name="Nagy L.G."/>
        </authorList>
    </citation>
    <scope>NUCLEOTIDE SEQUENCE [LARGE SCALE GENOMIC DNA]</scope>
    <source>
        <strain evidence="2 3">FP101781</strain>
    </source>
</reference>
<dbReference type="InterPro" id="IPR047122">
    <property type="entry name" value="Trans-enoyl_RdTase-like"/>
</dbReference>
<name>A0A4Y7T5E5_COPMI</name>
<dbReference type="Gene3D" id="3.90.180.10">
    <property type="entry name" value="Medium-chain alcohol dehydrogenases, catalytic domain"/>
    <property type="match status" value="1"/>
</dbReference>
<dbReference type="InterPro" id="IPR020843">
    <property type="entry name" value="ER"/>
</dbReference>
<protein>
    <submittedName>
        <fullName evidence="2">NAD(P)-binding protein</fullName>
    </submittedName>
</protein>
<dbReference type="Gene3D" id="3.40.50.720">
    <property type="entry name" value="NAD(P)-binding Rossmann-like Domain"/>
    <property type="match status" value="1"/>
</dbReference>
<evidence type="ECO:0000313" key="3">
    <source>
        <dbReference type="Proteomes" id="UP000298030"/>
    </source>
</evidence>
<dbReference type="InterPro" id="IPR036291">
    <property type="entry name" value="NAD(P)-bd_dom_sf"/>
</dbReference>
<dbReference type="GO" id="GO:0016651">
    <property type="term" value="F:oxidoreductase activity, acting on NAD(P)H"/>
    <property type="evidence" value="ECO:0007669"/>
    <property type="project" value="InterPro"/>
</dbReference>
<dbReference type="Pfam" id="PF08240">
    <property type="entry name" value="ADH_N"/>
    <property type="match status" value="1"/>
</dbReference>
<dbReference type="EMBL" id="QPFP01000028">
    <property type="protein sequence ID" value="TEB29178.1"/>
    <property type="molecule type" value="Genomic_DNA"/>
</dbReference>
<dbReference type="Proteomes" id="UP000298030">
    <property type="component" value="Unassembled WGS sequence"/>
</dbReference>
<evidence type="ECO:0000313" key="2">
    <source>
        <dbReference type="EMBL" id="TEB29178.1"/>
    </source>
</evidence>
<proteinExistence type="predicted"/>
<dbReference type="Pfam" id="PF00107">
    <property type="entry name" value="ADH_zinc_N"/>
    <property type="match status" value="1"/>
</dbReference>
<dbReference type="OrthoDB" id="9992527at2759"/>
<dbReference type="InterPro" id="IPR013154">
    <property type="entry name" value="ADH-like_N"/>
</dbReference>
<sequence length="351" mass="37666">MSTYEYVGLTSPGQLGVAEATIPEPSEGQVLIKVEYSVLGPFDINNLDRQFHVPQYPYVLGIAAAGTVAKVGADRVISTCFPPGNKGFQPYTVQPRNVIAKIPDALSFEKAVTYPDNLVTAYFTLFNQLSLPEPDDWPSKKSPVNNPPILIYGAGATSGQFTLQLLKFAGYTNVVAAASKQHEEYLKSLGASHVVDYRSASFPGDVVEAAGGKVAVVVDCISLPKTFALIKEVVAPGGKVAYLAPFKAESGSMIMVGGEGELLAEAPSSVTSGFPEGVSFFSVKTFLYQQDERLAKTLMPDIVPKLIDIGVQPNRVRLLDHADPLTRVTDAFELLRQNKVSGEKLVVKIGV</sequence>
<dbReference type="PANTHER" id="PTHR45348">
    <property type="entry name" value="HYPOTHETICAL OXIDOREDUCTASE (EUROFUNG)"/>
    <property type="match status" value="1"/>
</dbReference>
<dbReference type="InterPro" id="IPR011032">
    <property type="entry name" value="GroES-like_sf"/>
</dbReference>
<dbReference type="PANTHER" id="PTHR45348:SF3">
    <property type="entry name" value="ENOYL REDUCTASE (ER) DOMAIN-CONTAINING PROTEIN"/>
    <property type="match status" value="1"/>
</dbReference>
<accession>A0A4Y7T5E5</accession>
<feature type="domain" description="Enoyl reductase (ER)" evidence="1">
    <location>
        <begin position="10"/>
        <end position="347"/>
    </location>
</feature>
<dbReference type="CDD" id="cd08249">
    <property type="entry name" value="enoyl_reductase_like"/>
    <property type="match status" value="1"/>
</dbReference>
<dbReference type="SMART" id="SM00829">
    <property type="entry name" value="PKS_ER"/>
    <property type="match status" value="1"/>
</dbReference>
<dbReference type="STRING" id="71717.A0A4Y7T5E5"/>
<comment type="caution">
    <text evidence="2">The sequence shown here is derived from an EMBL/GenBank/DDBJ whole genome shotgun (WGS) entry which is preliminary data.</text>
</comment>